<protein>
    <submittedName>
        <fullName evidence="2">Uncharacterized protein</fullName>
    </submittedName>
</protein>
<keyword evidence="1" id="KW-0812">Transmembrane</keyword>
<dbReference type="AlphaFoldDB" id="A0A4P9ZFH9"/>
<organism evidence="2 3">
    <name type="scientific">Metschnikowia bicuspidata</name>
    <dbReference type="NCBI Taxonomy" id="27322"/>
    <lineage>
        <taxon>Eukaryota</taxon>
        <taxon>Fungi</taxon>
        <taxon>Dikarya</taxon>
        <taxon>Ascomycota</taxon>
        <taxon>Saccharomycotina</taxon>
        <taxon>Pichiomycetes</taxon>
        <taxon>Metschnikowiaceae</taxon>
        <taxon>Metschnikowia</taxon>
    </lineage>
</organism>
<accession>A0A4P9ZFH9</accession>
<proteinExistence type="predicted"/>
<gene>
    <name evidence="2" type="ORF">METBISCDRAFT_22203</name>
</gene>
<dbReference type="Proteomes" id="UP000268321">
    <property type="component" value="Unassembled WGS sequence"/>
</dbReference>
<dbReference type="EMBL" id="ML004439">
    <property type="protein sequence ID" value="RKP31598.1"/>
    <property type="molecule type" value="Genomic_DNA"/>
</dbReference>
<keyword evidence="1" id="KW-0472">Membrane</keyword>
<name>A0A4P9ZFH9_9ASCO</name>
<evidence type="ECO:0000313" key="2">
    <source>
        <dbReference type="EMBL" id="RKP31598.1"/>
    </source>
</evidence>
<dbReference type="OrthoDB" id="4095619at2759"/>
<keyword evidence="3" id="KW-1185">Reference proteome</keyword>
<keyword evidence="1" id="KW-1133">Transmembrane helix</keyword>
<sequence length="242" mass="28605">MAREDLEDPDIVYFVYLFYIVPLPMINFPLLWRRLRQRGLACWAAQAVVWVFRQLTRLGWFIWYLTITMWWLEDLCKFISVFGSMATYSPDYFGDIFTYSFRHWPQLLDRKLELYRRWGSEPPLIEVESFLQVLLDNASLHMRAFCSVDHEVPQCMLDTNSLIFRFSEVLERIVPVLARLPTFVLTCCTISIYFVYGIVAQFFGANVLIFLCAHSAHRWLPSIKYTTSLMKLVLNHSAGLVW</sequence>
<evidence type="ECO:0000313" key="3">
    <source>
        <dbReference type="Proteomes" id="UP000268321"/>
    </source>
</evidence>
<reference evidence="3" key="1">
    <citation type="journal article" date="2018" name="Nat. Microbiol.">
        <title>Leveraging single-cell genomics to expand the fungal tree of life.</title>
        <authorList>
            <person name="Ahrendt S.R."/>
            <person name="Quandt C.A."/>
            <person name="Ciobanu D."/>
            <person name="Clum A."/>
            <person name="Salamov A."/>
            <person name="Andreopoulos B."/>
            <person name="Cheng J.F."/>
            <person name="Woyke T."/>
            <person name="Pelin A."/>
            <person name="Henrissat B."/>
            <person name="Reynolds N.K."/>
            <person name="Benny G.L."/>
            <person name="Smith M.E."/>
            <person name="James T.Y."/>
            <person name="Grigoriev I.V."/>
        </authorList>
    </citation>
    <scope>NUCLEOTIDE SEQUENCE [LARGE SCALE GENOMIC DNA]</scope>
    <source>
        <strain evidence="3">Baker2002</strain>
    </source>
</reference>
<evidence type="ECO:0000256" key="1">
    <source>
        <dbReference type="SAM" id="Phobius"/>
    </source>
</evidence>
<feature type="transmembrane region" description="Helical" evidence="1">
    <location>
        <begin position="12"/>
        <end position="32"/>
    </location>
</feature>